<evidence type="ECO:0000313" key="2">
    <source>
        <dbReference type="Proteomes" id="UP000823615"/>
    </source>
</evidence>
<dbReference type="AlphaFoldDB" id="A0A9D9E2A9"/>
<dbReference type="Proteomes" id="UP000823615">
    <property type="component" value="Unassembled WGS sequence"/>
</dbReference>
<name>A0A9D9E2A9_9SPIO</name>
<sequence length="1006" mass="112206">MKRFFLLLILLSSVSLLFALSAPQIYFASDDDLRAMASMRGIEASDRASMQEALYAYEGLDAYDVTQSESSDFVLTINGAESFTREGGRAVLSGSPSITIQDGEISSSLSADTIIIDTDNSELTALENVSYTTDDESSSLKDISADIVTVSWNTGNLIVTNATTTTESSSDNSSDSLTIYTSGETLSYSADGGMLYSDGFITSNPDEAYLSITAKELAMLPGSDMFVSNAYLSIGRVPLLWLPFFFFPGSQITGNPAIGFTSKRGAFLNTTFELLGKDASIEDSSSDESFMSILSSSGGSGEMMPDGAYYSDSGTLSEAERWARNTGSYVALMADAYVENGLHLGVDSTINLFDDSLSFSFRDGVALSPSSTYYDGNFRYYGINVLTYSGYGLDLTLSLPYYSDSRVMMDFGDRLSTFSIFSLLQTPEFPTDYNSTITSFSNELVIDYTLPSEYRNDYISSLSVSDFDVALDYRWNTSEHKYYLDKTTLPSFSASVSGTLFDFAATVAGNAAVAEKEERDVTDKHLLSDPLLYSIYEYQERRTEQSGDEHYALSLGYTLSENFSNEYGFQSDGGYESGDLTSSTSMRLTLDAQAADYALLKAVFTPTYSYVWEDDSSVAAYTHRGAVNSDVTFSLPFIGIQYHIASRLFSYNSKTENGLEVDSEMLLPGWNDEMITSHSIALTKAFETEWGVFTPSIEYVLPPLAAELVPRLSYSYGPFALSFGWTFLQEDSNSPFGTDLVELSLGWNSTYVTSSIAMKYQSADFDASSPFDPFYGDASLSIRTADKAWSITQYVDYYAYENGDRNYFDSIKTTLKVPYFDVSVEWQGAVDNIDFKGVEAHLDVDSASFQLWRGRLYFAFGIESSFEFDMDNPYASLFTITPSITFSIAEFLDFTFSFSSSNNAFYDYYQSGNFFGELFQDLVRSFDFFGNGRYETNFVMSEARLDIVHYMDDWDLHCSYSAHIELNDDVYQFVPEFSVYLSWKIMPDLKVDQSWEYNTNTNQWER</sequence>
<comment type="caution">
    <text evidence="1">The sequence shown here is derived from an EMBL/GenBank/DDBJ whole genome shotgun (WGS) entry which is preliminary data.</text>
</comment>
<proteinExistence type="predicted"/>
<dbReference type="GO" id="GO:0009279">
    <property type="term" value="C:cell outer membrane"/>
    <property type="evidence" value="ECO:0007669"/>
    <property type="project" value="TreeGrafter"/>
</dbReference>
<reference evidence="1" key="1">
    <citation type="submission" date="2020-10" db="EMBL/GenBank/DDBJ databases">
        <authorList>
            <person name="Gilroy R."/>
        </authorList>
    </citation>
    <scope>NUCLEOTIDE SEQUENCE</scope>
    <source>
        <strain evidence="1">7293</strain>
    </source>
</reference>
<dbReference type="PANTHER" id="PTHR30189:SF1">
    <property type="entry name" value="LPS-ASSEMBLY PROTEIN LPTD"/>
    <property type="match status" value="1"/>
</dbReference>
<gene>
    <name evidence="1" type="ORF">IAA97_06520</name>
</gene>
<reference evidence="1" key="2">
    <citation type="journal article" date="2021" name="PeerJ">
        <title>Extensive microbial diversity within the chicken gut microbiome revealed by metagenomics and culture.</title>
        <authorList>
            <person name="Gilroy R."/>
            <person name="Ravi A."/>
            <person name="Getino M."/>
            <person name="Pursley I."/>
            <person name="Horton D.L."/>
            <person name="Alikhan N.F."/>
            <person name="Baker D."/>
            <person name="Gharbi K."/>
            <person name="Hall N."/>
            <person name="Watson M."/>
            <person name="Adriaenssens E.M."/>
            <person name="Foster-Nyarko E."/>
            <person name="Jarju S."/>
            <person name="Secka A."/>
            <person name="Antonio M."/>
            <person name="Oren A."/>
            <person name="Chaudhuri R.R."/>
            <person name="La Ragione R."/>
            <person name="Hildebrand F."/>
            <person name="Pallen M.J."/>
        </authorList>
    </citation>
    <scope>NUCLEOTIDE SEQUENCE</scope>
    <source>
        <strain evidence="1">7293</strain>
    </source>
</reference>
<dbReference type="InterPro" id="IPR050218">
    <property type="entry name" value="LptD"/>
</dbReference>
<evidence type="ECO:0008006" key="3">
    <source>
        <dbReference type="Google" id="ProtNLM"/>
    </source>
</evidence>
<evidence type="ECO:0000313" key="1">
    <source>
        <dbReference type="EMBL" id="MBO8436615.1"/>
    </source>
</evidence>
<protein>
    <recommendedName>
        <fullName evidence="3">LPS-assembly protein LptD</fullName>
    </recommendedName>
</protein>
<dbReference type="EMBL" id="JADIMT010000073">
    <property type="protein sequence ID" value="MBO8436615.1"/>
    <property type="molecule type" value="Genomic_DNA"/>
</dbReference>
<dbReference type="PANTHER" id="PTHR30189">
    <property type="entry name" value="LPS-ASSEMBLY PROTEIN"/>
    <property type="match status" value="1"/>
</dbReference>
<organism evidence="1 2">
    <name type="scientific">Candidatus Ornithospirochaeta stercoripullorum</name>
    <dbReference type="NCBI Taxonomy" id="2840899"/>
    <lineage>
        <taxon>Bacteria</taxon>
        <taxon>Pseudomonadati</taxon>
        <taxon>Spirochaetota</taxon>
        <taxon>Spirochaetia</taxon>
        <taxon>Spirochaetales</taxon>
        <taxon>Spirochaetaceae</taxon>
        <taxon>Spirochaetaceae incertae sedis</taxon>
        <taxon>Candidatus Ornithospirochaeta</taxon>
    </lineage>
</organism>
<dbReference type="GO" id="GO:1990351">
    <property type="term" value="C:transporter complex"/>
    <property type="evidence" value="ECO:0007669"/>
    <property type="project" value="TreeGrafter"/>
</dbReference>
<accession>A0A9D9E2A9</accession>